<sequence>MNVPIMLMAVLASPYVFAEAPLKWAEAPTKDLKASLSTGVLTGGESIEYVFSRNQKQSQLNWKIDQTPIIKADLSWQLNPQIQFNINGWHSLSAQASQMDDYDWLDRNHPNIVTHWSTHPDTQLNQASQIDLNLSYSLKQRTRYQVNAVLGLQRNQFNWEAHGGSYQYAIRDNNGNYNALDPSKDRGDFAAGRRVVAYQQQYTLPYVGLSGRYRREKLEFNARLKYSAWVTAEDIDQHDARRMTFRTKAKNAKYTALTLNAGYWLRPNSQFFTEISWTDFDIAQGTTTASQTDTQQQNSSSKNGGGLSSRYYTALIGLQYRF</sequence>
<dbReference type="GO" id="GO:0006508">
    <property type="term" value="P:proteolysis"/>
    <property type="evidence" value="ECO:0007669"/>
    <property type="project" value="InterPro"/>
</dbReference>
<dbReference type="Proteomes" id="UP000294963">
    <property type="component" value="Unassembled WGS sequence"/>
</dbReference>
<feature type="active site" evidence="1">
    <location>
        <position position="101"/>
    </location>
</feature>
<evidence type="ECO:0000256" key="2">
    <source>
        <dbReference type="SAM" id="SignalP"/>
    </source>
</evidence>
<evidence type="ECO:0000313" key="4">
    <source>
        <dbReference type="Proteomes" id="UP000294963"/>
    </source>
</evidence>
<dbReference type="InterPro" id="IPR000036">
    <property type="entry name" value="Peptidase_A26_omptin"/>
</dbReference>
<accession>A0A4V2R093</accession>
<gene>
    <name evidence="3" type="ORF">EC844_12062</name>
</gene>
<dbReference type="OrthoDB" id="2112810at2"/>
<reference evidence="3 4" key="1">
    <citation type="submission" date="2019-03" db="EMBL/GenBank/DDBJ databases">
        <title>Genomic analyses of the natural microbiome of Caenorhabditis elegans.</title>
        <authorList>
            <person name="Samuel B."/>
        </authorList>
    </citation>
    <scope>NUCLEOTIDE SEQUENCE [LARGE SCALE GENOMIC DNA]</scope>
    <source>
        <strain evidence="3 4">JUb89</strain>
    </source>
</reference>
<dbReference type="InterPro" id="IPR053724">
    <property type="entry name" value="OMP_A26_sf"/>
</dbReference>
<dbReference type="AlphaFoldDB" id="A0A4V2R093"/>
<dbReference type="InterPro" id="IPR020080">
    <property type="entry name" value="OM_adhesin/peptidase_omptin"/>
</dbReference>
<dbReference type="PRINTS" id="PR00482">
    <property type="entry name" value="OMPTIN"/>
</dbReference>
<protein>
    <submittedName>
        <fullName evidence="3">Plasminogen activator Pla</fullName>
    </submittedName>
</protein>
<comment type="caution">
    <text evidence="3">The sequence shown here is derived from an EMBL/GenBank/DDBJ whole genome shotgun (WGS) entry which is preliminary data.</text>
</comment>
<evidence type="ECO:0000256" key="1">
    <source>
        <dbReference type="PIRSR" id="PIRSR001522-1"/>
    </source>
</evidence>
<organism evidence="3 4">
    <name type="scientific">Acinetobacter calcoaceticus</name>
    <dbReference type="NCBI Taxonomy" id="471"/>
    <lineage>
        <taxon>Bacteria</taxon>
        <taxon>Pseudomonadati</taxon>
        <taxon>Pseudomonadota</taxon>
        <taxon>Gammaproteobacteria</taxon>
        <taxon>Moraxellales</taxon>
        <taxon>Moraxellaceae</taxon>
        <taxon>Acinetobacter</taxon>
        <taxon>Acinetobacter calcoaceticus/baumannii complex</taxon>
    </lineage>
</organism>
<feature type="active site" evidence="1">
    <location>
        <position position="103"/>
    </location>
</feature>
<dbReference type="SUPFAM" id="SSF69917">
    <property type="entry name" value="OMPT-like"/>
    <property type="match status" value="1"/>
</dbReference>
<dbReference type="PIRSF" id="PIRSF001522">
    <property type="entry name" value="Peptidase_A26"/>
    <property type="match status" value="1"/>
</dbReference>
<feature type="signal peptide" evidence="2">
    <location>
        <begin position="1"/>
        <end position="18"/>
    </location>
</feature>
<feature type="chain" id="PRO_5020412413" evidence="2">
    <location>
        <begin position="19"/>
        <end position="322"/>
    </location>
</feature>
<dbReference type="GO" id="GO:0009279">
    <property type="term" value="C:cell outer membrane"/>
    <property type="evidence" value="ECO:0007669"/>
    <property type="project" value="InterPro"/>
</dbReference>
<proteinExistence type="predicted"/>
<dbReference type="Gene3D" id="2.40.128.90">
    <property type="entry name" value="OMPT-like"/>
    <property type="match status" value="1"/>
</dbReference>
<keyword evidence="2" id="KW-0732">Signal</keyword>
<dbReference type="GO" id="GO:0004190">
    <property type="term" value="F:aspartic-type endopeptidase activity"/>
    <property type="evidence" value="ECO:0007669"/>
    <property type="project" value="InterPro"/>
</dbReference>
<evidence type="ECO:0000313" key="3">
    <source>
        <dbReference type="EMBL" id="TCM63758.1"/>
    </source>
</evidence>
<keyword evidence="4" id="KW-1185">Reference proteome</keyword>
<feature type="active site" evidence="1">
    <location>
        <position position="236"/>
    </location>
</feature>
<feature type="active site" evidence="1">
    <location>
        <position position="238"/>
    </location>
</feature>
<dbReference type="EMBL" id="SLVJ01000020">
    <property type="protein sequence ID" value="TCM63758.1"/>
    <property type="molecule type" value="Genomic_DNA"/>
</dbReference>
<name>A0A4V2R093_ACICA</name>
<dbReference type="Pfam" id="PF01278">
    <property type="entry name" value="Omptin"/>
    <property type="match status" value="1"/>
</dbReference>